<reference evidence="4 5" key="1">
    <citation type="submission" date="2016-11" db="EMBL/GenBank/DDBJ databases">
        <authorList>
            <person name="Jaros S."/>
            <person name="Januszkiewicz K."/>
            <person name="Wedrychowicz H."/>
        </authorList>
    </citation>
    <scope>NUCLEOTIDE SEQUENCE [LARGE SCALE GENOMIC DNA]</scope>
    <source>
        <strain evidence="4 5">DSM 100565</strain>
    </source>
</reference>
<feature type="modified residue" description="Phosphohistidine" evidence="2">
    <location>
        <position position="56"/>
    </location>
</feature>
<evidence type="ECO:0000313" key="5">
    <source>
        <dbReference type="Proteomes" id="UP000184292"/>
    </source>
</evidence>
<dbReference type="PROSITE" id="PS50894">
    <property type="entry name" value="HPT"/>
    <property type="match status" value="1"/>
</dbReference>
<dbReference type="STRING" id="1447782.SAMN05444417_0377"/>
<accession>A0A1M6ADN1</accession>
<dbReference type="RefSeq" id="WP_073326021.1">
    <property type="nucleotide sequence ID" value="NZ_FQYO01000001.1"/>
</dbReference>
<dbReference type="Proteomes" id="UP000184292">
    <property type="component" value="Unassembled WGS sequence"/>
</dbReference>
<keyword evidence="5" id="KW-1185">Reference proteome</keyword>
<name>A0A1M6ADN1_9RHOB</name>
<proteinExistence type="predicted"/>
<dbReference type="GO" id="GO:0000160">
    <property type="term" value="P:phosphorelay signal transduction system"/>
    <property type="evidence" value="ECO:0007669"/>
    <property type="project" value="UniProtKB-KW"/>
</dbReference>
<feature type="domain" description="HPt" evidence="3">
    <location>
        <begin position="12"/>
        <end position="118"/>
    </location>
</feature>
<dbReference type="OrthoDB" id="7889027at2"/>
<dbReference type="InterPro" id="IPR036641">
    <property type="entry name" value="HPT_dom_sf"/>
</dbReference>
<dbReference type="Pfam" id="PF01627">
    <property type="entry name" value="Hpt"/>
    <property type="match status" value="1"/>
</dbReference>
<evidence type="ECO:0000313" key="4">
    <source>
        <dbReference type="EMBL" id="SHI34559.1"/>
    </source>
</evidence>
<dbReference type="InterPro" id="IPR008207">
    <property type="entry name" value="Sig_transdc_His_kin_Hpt_dom"/>
</dbReference>
<keyword evidence="1" id="KW-0902">Two-component regulatory system</keyword>
<dbReference type="GO" id="GO:0004672">
    <property type="term" value="F:protein kinase activity"/>
    <property type="evidence" value="ECO:0007669"/>
    <property type="project" value="UniProtKB-ARBA"/>
</dbReference>
<organism evidence="4 5">
    <name type="scientific">Wenxinia saemankumensis</name>
    <dbReference type="NCBI Taxonomy" id="1447782"/>
    <lineage>
        <taxon>Bacteria</taxon>
        <taxon>Pseudomonadati</taxon>
        <taxon>Pseudomonadota</taxon>
        <taxon>Alphaproteobacteria</taxon>
        <taxon>Rhodobacterales</taxon>
        <taxon>Roseobacteraceae</taxon>
        <taxon>Wenxinia</taxon>
    </lineage>
</organism>
<dbReference type="AlphaFoldDB" id="A0A1M6ADN1"/>
<dbReference type="Gene3D" id="1.20.120.160">
    <property type="entry name" value="HPT domain"/>
    <property type="match status" value="1"/>
</dbReference>
<evidence type="ECO:0000256" key="2">
    <source>
        <dbReference type="PROSITE-ProRule" id="PRU00110"/>
    </source>
</evidence>
<evidence type="ECO:0000256" key="1">
    <source>
        <dbReference type="ARBA" id="ARBA00023012"/>
    </source>
</evidence>
<protein>
    <submittedName>
        <fullName evidence="4">Hpt domain-containing protein</fullName>
    </submittedName>
</protein>
<gene>
    <name evidence="4" type="ORF">SAMN05444417_0377</name>
</gene>
<sequence length="123" mass="12987">MTFPATPARASFSDRLEPIRQRFLDDLPQRRDGLLAAIAGQGGEAADLRSAERIAHRISGVAGSLGLAELGRLASDVEVEIAAAIARPEDSAATDAAGTVIGRLAEAIGQVIDTRQDWAPDRR</sequence>
<keyword evidence="2" id="KW-0597">Phosphoprotein</keyword>
<evidence type="ECO:0000259" key="3">
    <source>
        <dbReference type="PROSITE" id="PS50894"/>
    </source>
</evidence>
<dbReference type="EMBL" id="FQYO01000001">
    <property type="protein sequence ID" value="SHI34559.1"/>
    <property type="molecule type" value="Genomic_DNA"/>
</dbReference>
<dbReference type="SUPFAM" id="SSF47226">
    <property type="entry name" value="Histidine-containing phosphotransfer domain, HPT domain"/>
    <property type="match status" value="1"/>
</dbReference>